<comment type="caution">
    <text evidence="7">The sequence shown here is derived from an EMBL/GenBank/DDBJ whole genome shotgun (WGS) entry which is preliminary data.</text>
</comment>
<feature type="transmembrane region" description="Helical" evidence="6">
    <location>
        <begin position="277"/>
        <end position="295"/>
    </location>
</feature>
<evidence type="ECO:0000256" key="3">
    <source>
        <dbReference type="ARBA" id="ARBA00022989"/>
    </source>
</evidence>
<keyword evidence="8" id="KW-1185">Reference proteome</keyword>
<dbReference type="Gene3D" id="1.10.357.140">
    <property type="entry name" value="UbiA prenyltransferase"/>
    <property type="match status" value="1"/>
</dbReference>
<evidence type="ECO:0000256" key="6">
    <source>
        <dbReference type="SAM" id="Phobius"/>
    </source>
</evidence>
<gene>
    <name evidence="7" type="ORF">GCM10011589_30480</name>
</gene>
<evidence type="ECO:0000256" key="4">
    <source>
        <dbReference type="ARBA" id="ARBA00023136"/>
    </source>
</evidence>
<organism evidence="7 8">
    <name type="scientific">Modestobacter marinus</name>
    <dbReference type="NCBI Taxonomy" id="477641"/>
    <lineage>
        <taxon>Bacteria</taxon>
        <taxon>Bacillati</taxon>
        <taxon>Actinomycetota</taxon>
        <taxon>Actinomycetes</taxon>
        <taxon>Geodermatophilales</taxon>
        <taxon>Geodermatophilaceae</taxon>
        <taxon>Modestobacter</taxon>
    </lineage>
</organism>
<feature type="transmembrane region" description="Helical" evidence="6">
    <location>
        <begin position="81"/>
        <end position="102"/>
    </location>
</feature>
<dbReference type="NCBIfam" id="NF008978">
    <property type="entry name" value="PRK12324.1-4"/>
    <property type="match status" value="1"/>
</dbReference>
<keyword evidence="7" id="KW-0808">Transferase</keyword>
<evidence type="ECO:0000256" key="2">
    <source>
        <dbReference type="ARBA" id="ARBA00022692"/>
    </source>
</evidence>
<keyword evidence="4 6" id="KW-0472">Membrane</keyword>
<dbReference type="Proteomes" id="UP000648663">
    <property type="component" value="Unassembled WGS sequence"/>
</dbReference>
<evidence type="ECO:0000313" key="7">
    <source>
        <dbReference type="EMBL" id="GGL72064.1"/>
    </source>
</evidence>
<evidence type="ECO:0000256" key="1">
    <source>
        <dbReference type="ARBA" id="ARBA00004141"/>
    </source>
</evidence>
<comment type="subcellular location">
    <subcellularLocation>
        <location evidence="1">Membrane</location>
        <topology evidence="1">Multi-pass membrane protein</topology>
    </subcellularLocation>
</comment>
<feature type="compositionally biased region" description="Low complexity" evidence="5">
    <location>
        <begin position="20"/>
        <end position="32"/>
    </location>
</feature>
<feature type="transmembrane region" description="Helical" evidence="6">
    <location>
        <begin position="179"/>
        <end position="200"/>
    </location>
</feature>
<protein>
    <submittedName>
        <fullName evidence="7">Decaprenyl-phosphate phosphoribosyltransferase</fullName>
    </submittedName>
</protein>
<keyword evidence="3 6" id="KW-1133">Transmembrane helix</keyword>
<name>A0ABQ2G2V1_9ACTN</name>
<feature type="region of interest" description="Disordered" evidence="5">
    <location>
        <begin position="1"/>
        <end position="45"/>
    </location>
</feature>
<proteinExistence type="predicted"/>
<reference evidence="8" key="1">
    <citation type="journal article" date="2019" name="Int. J. Syst. Evol. Microbiol.">
        <title>The Global Catalogue of Microorganisms (GCM) 10K type strain sequencing project: providing services to taxonomists for standard genome sequencing and annotation.</title>
        <authorList>
            <consortium name="The Broad Institute Genomics Platform"/>
            <consortium name="The Broad Institute Genome Sequencing Center for Infectious Disease"/>
            <person name="Wu L."/>
            <person name="Ma J."/>
        </authorList>
    </citation>
    <scope>NUCLEOTIDE SEQUENCE [LARGE SCALE GENOMIC DNA]</scope>
    <source>
        <strain evidence="8">CGMCC 4.5581</strain>
    </source>
</reference>
<dbReference type="Pfam" id="PF01040">
    <property type="entry name" value="UbiA"/>
    <property type="match status" value="1"/>
</dbReference>
<feature type="transmembrane region" description="Helical" evidence="6">
    <location>
        <begin position="246"/>
        <end position="265"/>
    </location>
</feature>
<keyword evidence="7" id="KW-0328">Glycosyltransferase</keyword>
<dbReference type="GO" id="GO:0016757">
    <property type="term" value="F:glycosyltransferase activity"/>
    <property type="evidence" value="ECO:0007669"/>
    <property type="project" value="UniProtKB-KW"/>
</dbReference>
<dbReference type="CDD" id="cd13963">
    <property type="entry name" value="PT_UbiA_2"/>
    <property type="match status" value="1"/>
</dbReference>
<dbReference type="InterPro" id="IPR044878">
    <property type="entry name" value="UbiA_sf"/>
</dbReference>
<feature type="transmembrane region" description="Helical" evidence="6">
    <location>
        <begin position="315"/>
        <end position="333"/>
    </location>
</feature>
<feature type="transmembrane region" description="Helical" evidence="6">
    <location>
        <begin position="123"/>
        <end position="148"/>
    </location>
</feature>
<dbReference type="InterPro" id="IPR000537">
    <property type="entry name" value="UbiA_prenyltransferase"/>
</dbReference>
<sequence>MTVSVHSEPTPVTDPPTTAPVPLTAVDAAGPARVPPPPRTPGFRGSRPWGVVRALRPRQWVKNGLVLAAPLAAGEVFNPDVMGPTAVAFLLFCLSASGVYLVNDSIDVEEDRRHPKKRYRPIAAGLVPRPLAVALAVVLFAVALTAAVLLTRPALAGVLGSYVVIQLAYCVFLKNQPVIDLAVVASGFLLRGIAGGVAAGLLLSQWFLLVAAFGSLFMVAGKRYSELVLVGDEAATRKTLQEYSASYLRFVWSLSAGVAVTFYSLWAFEMAETQDGVPWATISIAPFVMAILRYARDVDKGAAGAPEEIVMHDRVLLVLGALWVLTVGLGVFGA</sequence>
<keyword evidence="2 6" id="KW-0812">Transmembrane</keyword>
<feature type="transmembrane region" description="Helical" evidence="6">
    <location>
        <begin position="206"/>
        <end position="225"/>
    </location>
</feature>
<evidence type="ECO:0000256" key="5">
    <source>
        <dbReference type="SAM" id="MobiDB-lite"/>
    </source>
</evidence>
<evidence type="ECO:0000313" key="8">
    <source>
        <dbReference type="Proteomes" id="UP000648663"/>
    </source>
</evidence>
<accession>A0ABQ2G2V1</accession>
<dbReference type="EMBL" id="BMMI01000005">
    <property type="protein sequence ID" value="GGL72064.1"/>
    <property type="molecule type" value="Genomic_DNA"/>
</dbReference>
<feature type="transmembrane region" description="Helical" evidence="6">
    <location>
        <begin position="154"/>
        <end position="172"/>
    </location>
</feature>